<dbReference type="OrthoDB" id="9771205at2"/>
<keyword evidence="5" id="KW-0812">Transmembrane</keyword>
<evidence type="ECO:0000256" key="2">
    <source>
        <dbReference type="ARBA" id="ARBA00007613"/>
    </source>
</evidence>
<dbReference type="GO" id="GO:0009279">
    <property type="term" value="C:cell outer membrane"/>
    <property type="evidence" value="ECO:0007669"/>
    <property type="project" value="UniProtKB-SubCell"/>
</dbReference>
<evidence type="ECO:0000313" key="9">
    <source>
        <dbReference type="Proteomes" id="UP000249518"/>
    </source>
</evidence>
<dbReference type="SUPFAM" id="SSF56954">
    <property type="entry name" value="Outer membrane efflux proteins (OEP)"/>
    <property type="match status" value="1"/>
</dbReference>
<dbReference type="InterPro" id="IPR051906">
    <property type="entry name" value="TolC-like"/>
</dbReference>
<proteinExistence type="inferred from homology"/>
<dbReference type="Pfam" id="PF02321">
    <property type="entry name" value="OEP"/>
    <property type="match status" value="2"/>
</dbReference>
<dbReference type="AlphaFoldDB" id="A0A328WYD9"/>
<dbReference type="InterPro" id="IPR003423">
    <property type="entry name" value="OMP_efflux"/>
</dbReference>
<dbReference type="RefSeq" id="WP_112086160.1">
    <property type="nucleotide sequence ID" value="NZ_QLSV01000007.1"/>
</dbReference>
<keyword evidence="3" id="KW-0813">Transport</keyword>
<evidence type="ECO:0000256" key="6">
    <source>
        <dbReference type="ARBA" id="ARBA00023136"/>
    </source>
</evidence>
<dbReference type="GO" id="GO:1990281">
    <property type="term" value="C:efflux pump complex"/>
    <property type="evidence" value="ECO:0007669"/>
    <property type="project" value="TreeGrafter"/>
</dbReference>
<organism evidence="8 9">
    <name type="scientific">Flavobacterium lacus</name>
    <dbReference type="NCBI Taxonomy" id="1353778"/>
    <lineage>
        <taxon>Bacteria</taxon>
        <taxon>Pseudomonadati</taxon>
        <taxon>Bacteroidota</taxon>
        <taxon>Flavobacteriia</taxon>
        <taxon>Flavobacteriales</taxon>
        <taxon>Flavobacteriaceae</taxon>
        <taxon>Flavobacterium</taxon>
    </lineage>
</organism>
<keyword evidence="6" id="KW-0472">Membrane</keyword>
<dbReference type="GO" id="GO:0015562">
    <property type="term" value="F:efflux transmembrane transporter activity"/>
    <property type="evidence" value="ECO:0007669"/>
    <property type="project" value="InterPro"/>
</dbReference>
<evidence type="ECO:0000313" key="8">
    <source>
        <dbReference type="EMBL" id="RAR47889.1"/>
    </source>
</evidence>
<keyword evidence="9" id="KW-1185">Reference proteome</keyword>
<comment type="caution">
    <text evidence="8">The sequence shown here is derived from an EMBL/GenBank/DDBJ whole genome shotgun (WGS) entry which is preliminary data.</text>
</comment>
<dbReference type="EMBL" id="QLSV01000007">
    <property type="protein sequence ID" value="RAR47889.1"/>
    <property type="molecule type" value="Genomic_DNA"/>
</dbReference>
<evidence type="ECO:0000256" key="1">
    <source>
        <dbReference type="ARBA" id="ARBA00004442"/>
    </source>
</evidence>
<keyword evidence="7" id="KW-0998">Cell outer membrane</keyword>
<dbReference type="Gene3D" id="1.20.1600.10">
    <property type="entry name" value="Outer membrane efflux proteins (OEP)"/>
    <property type="match status" value="1"/>
</dbReference>
<comment type="subcellular location">
    <subcellularLocation>
        <location evidence="1">Cell outer membrane</location>
    </subcellularLocation>
</comment>
<evidence type="ECO:0000256" key="5">
    <source>
        <dbReference type="ARBA" id="ARBA00022692"/>
    </source>
</evidence>
<dbReference type="Proteomes" id="UP000249518">
    <property type="component" value="Unassembled WGS sequence"/>
</dbReference>
<dbReference type="PANTHER" id="PTHR30026">
    <property type="entry name" value="OUTER MEMBRANE PROTEIN TOLC"/>
    <property type="match status" value="1"/>
</dbReference>
<protein>
    <submittedName>
        <fullName evidence="8">Outer membrane protein TolC</fullName>
    </submittedName>
</protein>
<accession>A0A328WYD9</accession>
<dbReference type="GO" id="GO:0015288">
    <property type="term" value="F:porin activity"/>
    <property type="evidence" value="ECO:0007669"/>
    <property type="project" value="TreeGrafter"/>
</dbReference>
<dbReference type="PANTHER" id="PTHR30026:SF20">
    <property type="entry name" value="OUTER MEMBRANE PROTEIN TOLC"/>
    <property type="match status" value="1"/>
</dbReference>
<reference evidence="8 9" key="1">
    <citation type="submission" date="2018-06" db="EMBL/GenBank/DDBJ databases">
        <title>Genomic Encyclopedia of Type Strains, Phase III (KMG-III): the genomes of soil and plant-associated and newly described type strains.</title>
        <authorList>
            <person name="Whitman W."/>
        </authorList>
    </citation>
    <scope>NUCLEOTIDE SEQUENCE [LARGE SCALE GENOMIC DNA]</scope>
    <source>
        <strain evidence="8 9">CGMCC 1.12504</strain>
    </source>
</reference>
<keyword evidence="4" id="KW-1134">Transmembrane beta strand</keyword>
<gene>
    <name evidence="8" type="ORF">B0I10_107169</name>
</gene>
<comment type="similarity">
    <text evidence="2">Belongs to the outer membrane factor (OMF) (TC 1.B.17) family.</text>
</comment>
<sequence>MKKIFLPYLILLIGFPVWSQIQPVLSLEKAIAQTLENNFDIRIAKNELKIDTENVTVGNAGMLPNINGTVTNNNTILNQTQTQASGAEIEIDGARNININYGVGIEWTIFDGFRMFARHNQLKELQNLGATELKLSVLSKVSAVYQTYFTLATQQQQLKMIDSIIAVSEFRLKIAKNRFTIGKASKLEVLNAEVDLNADLSTKIQLLEQYGVSKVMLNEHLVRPLDTDFKVSDVISIDSLLLLPALLSSAENQNPQLQIQYINKKIQEYELKQVKANRYPTVSISGGYNLIRSQSPFGFVTESTGRNFNYGFTASLNLFDGFNQNRNEKVSKIQLENTQLQIERQTQIIQSQVASLYQSYRSNLSLLELERKNEAIAKQNMEITLEKFKIGSVAPIEFRTAQENYGNAVIRLTTAELQAKQTEINLKELAGSLSF</sequence>
<evidence type="ECO:0000256" key="3">
    <source>
        <dbReference type="ARBA" id="ARBA00022448"/>
    </source>
</evidence>
<name>A0A328WYD9_9FLAO</name>
<evidence type="ECO:0000256" key="7">
    <source>
        <dbReference type="ARBA" id="ARBA00023237"/>
    </source>
</evidence>
<evidence type="ECO:0000256" key="4">
    <source>
        <dbReference type="ARBA" id="ARBA00022452"/>
    </source>
</evidence>